<evidence type="ECO:0000313" key="3">
    <source>
        <dbReference type="EMBL" id="KAF5352925.1"/>
    </source>
</evidence>
<feature type="compositionally biased region" description="Low complexity" evidence="1">
    <location>
        <begin position="469"/>
        <end position="479"/>
    </location>
</feature>
<evidence type="ECO:0000256" key="1">
    <source>
        <dbReference type="SAM" id="MobiDB-lite"/>
    </source>
</evidence>
<dbReference type="InterPro" id="IPR001810">
    <property type="entry name" value="F-box_dom"/>
</dbReference>
<organism evidence="3 4">
    <name type="scientific">Tetrapyrgos nigripes</name>
    <dbReference type="NCBI Taxonomy" id="182062"/>
    <lineage>
        <taxon>Eukaryota</taxon>
        <taxon>Fungi</taxon>
        <taxon>Dikarya</taxon>
        <taxon>Basidiomycota</taxon>
        <taxon>Agaricomycotina</taxon>
        <taxon>Agaricomycetes</taxon>
        <taxon>Agaricomycetidae</taxon>
        <taxon>Agaricales</taxon>
        <taxon>Marasmiineae</taxon>
        <taxon>Marasmiaceae</taxon>
        <taxon>Tetrapyrgos</taxon>
    </lineage>
</organism>
<name>A0A8H5D3G2_9AGAR</name>
<feature type="compositionally biased region" description="Low complexity" evidence="1">
    <location>
        <begin position="655"/>
        <end position="673"/>
    </location>
</feature>
<dbReference type="SMART" id="SM00256">
    <property type="entry name" value="FBOX"/>
    <property type="match status" value="1"/>
</dbReference>
<proteinExistence type="predicted"/>
<evidence type="ECO:0000259" key="2">
    <source>
        <dbReference type="PROSITE" id="PS50181"/>
    </source>
</evidence>
<accession>A0A8H5D3G2</accession>
<dbReference type="PROSITE" id="PS50181">
    <property type="entry name" value="FBOX"/>
    <property type="match status" value="1"/>
</dbReference>
<comment type="caution">
    <text evidence="3">The sequence shown here is derived from an EMBL/GenBank/DDBJ whole genome shotgun (WGS) entry which is preliminary data.</text>
</comment>
<protein>
    <recommendedName>
        <fullName evidence="2">F-box domain-containing protein</fullName>
    </recommendedName>
</protein>
<dbReference type="EMBL" id="JAACJM010000065">
    <property type="protein sequence ID" value="KAF5352925.1"/>
    <property type="molecule type" value="Genomic_DNA"/>
</dbReference>
<feature type="region of interest" description="Disordered" evidence="1">
    <location>
        <begin position="456"/>
        <end position="479"/>
    </location>
</feature>
<dbReference type="SUPFAM" id="SSF81383">
    <property type="entry name" value="F-box domain"/>
    <property type="match status" value="1"/>
</dbReference>
<dbReference type="OrthoDB" id="2751409at2759"/>
<feature type="domain" description="F-box" evidence="2">
    <location>
        <begin position="35"/>
        <end position="83"/>
    </location>
</feature>
<dbReference type="AlphaFoldDB" id="A0A8H5D3G2"/>
<feature type="region of interest" description="Disordered" evidence="1">
    <location>
        <begin position="583"/>
        <end position="608"/>
    </location>
</feature>
<feature type="region of interest" description="Disordered" evidence="1">
    <location>
        <begin position="647"/>
        <end position="678"/>
    </location>
</feature>
<keyword evidence="4" id="KW-1185">Reference proteome</keyword>
<dbReference type="Gene3D" id="1.20.1280.50">
    <property type="match status" value="1"/>
</dbReference>
<dbReference type="Proteomes" id="UP000559256">
    <property type="component" value="Unassembled WGS sequence"/>
</dbReference>
<dbReference type="Pfam" id="PF12937">
    <property type="entry name" value="F-box-like"/>
    <property type="match status" value="1"/>
</dbReference>
<evidence type="ECO:0000313" key="4">
    <source>
        <dbReference type="Proteomes" id="UP000559256"/>
    </source>
</evidence>
<feature type="compositionally biased region" description="Acidic residues" evidence="1">
    <location>
        <begin position="596"/>
        <end position="608"/>
    </location>
</feature>
<dbReference type="InterPro" id="IPR036047">
    <property type="entry name" value="F-box-like_dom_sf"/>
</dbReference>
<reference evidence="3 4" key="1">
    <citation type="journal article" date="2020" name="ISME J.">
        <title>Uncovering the hidden diversity of litter-decomposition mechanisms in mushroom-forming fungi.</title>
        <authorList>
            <person name="Floudas D."/>
            <person name="Bentzer J."/>
            <person name="Ahren D."/>
            <person name="Johansson T."/>
            <person name="Persson P."/>
            <person name="Tunlid A."/>
        </authorList>
    </citation>
    <scope>NUCLEOTIDE SEQUENCE [LARGE SCALE GENOMIC DNA]</scope>
    <source>
        <strain evidence="3 4">CBS 291.85</strain>
    </source>
</reference>
<gene>
    <name evidence="3" type="ORF">D9758_007938</name>
</gene>
<sequence length="765" mass="85785">MKIDDKKLIRFEDEVRHGNFTKVAPNLAPTLFAAMSLLLDLPTELLSYILSYASFKDVLAFQSVSRLFNDIISNSTELRYQILLQASGMIDNARSSIPLGIRYEMLKEREKSWFLLQPRFTQHIPVRHPSVVIYELSELAYMLSEIPRKTVDYIILPSDPEDPVPDWRKLSIDEICTHEADPSQQLLDFGVAMRDHDLLVVVTTVDSLNSFTTLRISWVQLSTGKRHPLSGPSISFVQDAPFECIGVGIEIVGDLTALVLRDARPDHSDRDRVMILDWKKGMIKAELKPQHRRYQNAIFLSQDVLLVPNAHKGSIELWRIPLFNQPHNDVHSHTQPLELNTPDLTLYLPLVSSGFTVQDFACRSAPSPSSSSTANCSDTYYERPFQSDPEQSIIVFHLSIALINARMPIPIVFLAHRKAFLELLRLREDSEKVVAEGEDLGYSERKRNLETQAHAMESDDNDPGHDNISSSPLSSSLPWSSWGPSQTRFFGQGQLFHTEWITTTSGQRYALLQNYHGVHADLGRGRGQPVGVLDFNDSMVKRVKKALERVEEASFSMEFHKRGEMRRQPRYEGLMSMVGHVRKDEHESVSPSASTDDADSDIASDSDLDPDSCSFDIPLLDISIPVVGWGNAVSGFQNSRNIKILSPGQLPLPPQLNTQPYSSPHAQPASHPHPQYHRVPHQIHSSSTIIGPGSSQFQLVEGSSDSASLKKIFAEPVGGSLPYVMICSEMDYGFHGVVMDDERILGVRRSSFLGGVDSVEVLWFG</sequence>